<keyword evidence="10" id="KW-1185">Reference proteome</keyword>
<keyword evidence="5 7" id="KW-0949">S-adenosyl-L-methionine</keyword>
<evidence type="ECO:0000256" key="6">
    <source>
        <dbReference type="ARBA" id="ARBA00022694"/>
    </source>
</evidence>
<protein>
    <recommendedName>
        <fullName evidence="7">tRNA (guanine-N(7)-)-methyltransferase</fullName>
        <ecNumber evidence="7">2.1.1.33</ecNumber>
    </recommendedName>
    <alternativeName>
        <fullName evidence="7">tRNA (guanine(46)-N(7))-methyltransferase</fullName>
    </alternativeName>
    <alternativeName>
        <fullName evidence="7">tRNA(m7G46)-methyltransferase</fullName>
    </alternativeName>
</protein>
<evidence type="ECO:0000256" key="3">
    <source>
        <dbReference type="ARBA" id="ARBA00022603"/>
    </source>
</evidence>
<accession>A0ABT9NNK2</accession>
<dbReference type="GO" id="GO:0008176">
    <property type="term" value="F:tRNA (guanine(46)-N7)-methyltransferase activity"/>
    <property type="evidence" value="ECO:0007669"/>
    <property type="project" value="UniProtKB-EC"/>
</dbReference>
<dbReference type="HAMAP" id="MF_01057">
    <property type="entry name" value="tRNA_methyltr_TrmB"/>
    <property type="match status" value="1"/>
</dbReference>
<feature type="binding site" evidence="7">
    <location>
        <position position="191"/>
    </location>
    <ligand>
        <name>substrate</name>
    </ligand>
</feature>
<dbReference type="InterPro" id="IPR029063">
    <property type="entry name" value="SAM-dependent_MTases_sf"/>
</dbReference>
<keyword evidence="3 7" id="KW-0489">Methyltransferase</keyword>
<comment type="catalytic activity">
    <reaction evidence="1 7">
        <text>guanosine(46) in tRNA + S-adenosyl-L-methionine = N(7)-methylguanosine(46) in tRNA + S-adenosyl-L-homocysteine</text>
        <dbReference type="Rhea" id="RHEA:42708"/>
        <dbReference type="Rhea" id="RHEA-COMP:10188"/>
        <dbReference type="Rhea" id="RHEA-COMP:10189"/>
        <dbReference type="ChEBI" id="CHEBI:57856"/>
        <dbReference type="ChEBI" id="CHEBI:59789"/>
        <dbReference type="ChEBI" id="CHEBI:74269"/>
        <dbReference type="ChEBI" id="CHEBI:74480"/>
        <dbReference type="EC" id="2.1.1.33"/>
    </reaction>
</comment>
<evidence type="ECO:0000256" key="5">
    <source>
        <dbReference type="ARBA" id="ARBA00022691"/>
    </source>
</evidence>
<dbReference type="RefSeq" id="WP_246360541.1">
    <property type="nucleotide sequence ID" value="NZ_CCXJ01000668.1"/>
</dbReference>
<dbReference type="PANTHER" id="PTHR23417">
    <property type="entry name" value="3-DEOXY-D-MANNO-OCTULOSONIC-ACID TRANSFERASE/TRNA GUANINE-N 7 - -METHYLTRANSFERASE"/>
    <property type="match status" value="1"/>
</dbReference>
<feature type="binding site" evidence="7">
    <location>
        <position position="132"/>
    </location>
    <ligand>
        <name>S-adenosyl-L-methionine</name>
        <dbReference type="ChEBI" id="CHEBI:59789"/>
    </ligand>
</feature>
<keyword evidence="6 7" id="KW-0819">tRNA processing</keyword>
<dbReference type="EC" id="2.1.1.33" evidence="7"/>
<feature type="binding site" evidence="7">
    <location>
        <position position="159"/>
    </location>
    <ligand>
        <name>substrate</name>
    </ligand>
</feature>
<evidence type="ECO:0000256" key="7">
    <source>
        <dbReference type="HAMAP-Rule" id="MF_01057"/>
    </source>
</evidence>
<comment type="caution">
    <text evidence="7">Lacks conserved residue(s) required for the propagation of feature annotation.</text>
</comment>
<evidence type="ECO:0000256" key="8">
    <source>
        <dbReference type="SAM" id="MobiDB-lite"/>
    </source>
</evidence>
<name>A0ABT9NNK2_9ACTN</name>
<feature type="binding site" evidence="7">
    <location>
        <position position="155"/>
    </location>
    <ligand>
        <name>S-adenosyl-L-methionine</name>
        <dbReference type="ChEBI" id="CHEBI:59789"/>
    </ligand>
</feature>
<evidence type="ECO:0000313" key="9">
    <source>
        <dbReference type="EMBL" id="MDP9822007.1"/>
    </source>
</evidence>
<dbReference type="PANTHER" id="PTHR23417:SF14">
    <property type="entry name" value="PENTACOTRIPEPTIDE-REPEAT REGION OF PRORP DOMAIN-CONTAINING PROTEIN"/>
    <property type="match status" value="1"/>
</dbReference>
<dbReference type="InterPro" id="IPR003358">
    <property type="entry name" value="tRNA_(Gua-N-7)_MeTrfase_Trmb"/>
</dbReference>
<comment type="function">
    <text evidence="2 7">Catalyzes the formation of N(7)-methylguanine at position 46 (m7G46) in tRNA.</text>
</comment>
<comment type="caution">
    <text evidence="9">The sequence shown here is derived from an EMBL/GenBank/DDBJ whole genome shotgun (WGS) entry which is preliminary data.</text>
</comment>
<dbReference type="EMBL" id="JAUSQM010000001">
    <property type="protein sequence ID" value="MDP9822007.1"/>
    <property type="molecule type" value="Genomic_DNA"/>
</dbReference>
<dbReference type="Proteomes" id="UP001240447">
    <property type="component" value="Unassembled WGS sequence"/>
</dbReference>
<dbReference type="Pfam" id="PF02390">
    <property type="entry name" value="Methyltransf_4"/>
    <property type="match status" value="1"/>
</dbReference>
<keyword evidence="4 7" id="KW-0808">Transferase</keyword>
<evidence type="ECO:0000256" key="1">
    <source>
        <dbReference type="ARBA" id="ARBA00000142"/>
    </source>
</evidence>
<dbReference type="Gene3D" id="3.40.50.150">
    <property type="entry name" value="Vaccinia Virus protein VP39"/>
    <property type="match status" value="1"/>
</dbReference>
<feature type="binding site" evidence="7">
    <location>
        <position position="105"/>
    </location>
    <ligand>
        <name>S-adenosyl-L-methionine</name>
        <dbReference type="ChEBI" id="CHEBI:59789"/>
    </ligand>
</feature>
<proteinExistence type="inferred from homology"/>
<gene>
    <name evidence="7" type="primary">trmB</name>
    <name evidence="9" type="ORF">J2S59_001816</name>
</gene>
<dbReference type="SUPFAM" id="SSF53335">
    <property type="entry name" value="S-adenosyl-L-methionine-dependent methyltransferases"/>
    <property type="match status" value="1"/>
</dbReference>
<comment type="similarity">
    <text evidence="7">Belongs to the class I-like SAM-binding methyltransferase superfamily. TrmB family.</text>
</comment>
<evidence type="ECO:0000256" key="2">
    <source>
        <dbReference type="ARBA" id="ARBA00003015"/>
    </source>
</evidence>
<dbReference type="NCBIfam" id="TIGR00091">
    <property type="entry name" value="tRNA (guanosine(46)-N7)-methyltransferase TrmB"/>
    <property type="match status" value="1"/>
</dbReference>
<evidence type="ECO:0000256" key="4">
    <source>
        <dbReference type="ARBA" id="ARBA00022679"/>
    </source>
</evidence>
<feature type="binding site" evidence="7">
    <location>
        <begin position="223"/>
        <end position="226"/>
    </location>
    <ligand>
        <name>substrate</name>
    </ligand>
</feature>
<dbReference type="InterPro" id="IPR055361">
    <property type="entry name" value="tRNA_methyltr_TrmB_bact"/>
</dbReference>
<sequence length="244" mass="27514">MTDAPDGSVQPARPQTRLTDDGRRMREVLSYARRSARLSDGQQQAWERQRERWWLSPETVQAPGFTWAGAFGRDAALLVEIGSGVGEATVAVAERHPDHNVLALEVWLPGVAQTMLRMERAGVDNVRLCGLDAVWAMDHLFAAGSIDELLTFFPDPWPKKKHHKRRLLQPAFVARAASRLRAGATWRLATDWPDYAEQIAEVLGAEPLLEGGAVERWETRPVTRFERRGIEAGRPIADFAYRRR</sequence>
<organism evidence="9 10">
    <name type="scientific">Nocardioides massiliensis</name>
    <dbReference type="NCBI Taxonomy" id="1325935"/>
    <lineage>
        <taxon>Bacteria</taxon>
        <taxon>Bacillati</taxon>
        <taxon>Actinomycetota</taxon>
        <taxon>Actinomycetes</taxon>
        <taxon>Propionibacteriales</taxon>
        <taxon>Nocardioidaceae</taxon>
        <taxon>Nocardioides</taxon>
    </lineage>
</organism>
<comment type="pathway">
    <text evidence="7">tRNA modification; N(7)-methylguanine-tRNA biosynthesis.</text>
</comment>
<feature type="binding site" evidence="7">
    <location>
        <position position="80"/>
    </location>
    <ligand>
        <name>S-adenosyl-L-methionine</name>
        <dbReference type="ChEBI" id="CHEBI:59789"/>
    </ligand>
</feature>
<dbReference type="PROSITE" id="PS51625">
    <property type="entry name" value="SAM_MT_TRMB"/>
    <property type="match status" value="1"/>
</dbReference>
<feature type="region of interest" description="Disordered" evidence="8">
    <location>
        <begin position="1"/>
        <end position="21"/>
    </location>
</feature>
<evidence type="ECO:0000313" key="10">
    <source>
        <dbReference type="Proteomes" id="UP001240447"/>
    </source>
</evidence>
<reference evidence="9 10" key="1">
    <citation type="submission" date="2023-07" db="EMBL/GenBank/DDBJ databases">
        <title>Sequencing the genomes of 1000 actinobacteria strains.</title>
        <authorList>
            <person name="Klenk H.-P."/>
        </authorList>
    </citation>
    <scope>NUCLEOTIDE SEQUENCE [LARGE SCALE GENOMIC DNA]</scope>
    <source>
        <strain evidence="9 10">GD13</strain>
    </source>
</reference>